<protein>
    <submittedName>
        <fullName evidence="2">Uncharacterized protein</fullName>
    </submittedName>
</protein>
<dbReference type="Proteomes" id="UP000536835">
    <property type="component" value="Unassembled WGS sequence"/>
</dbReference>
<evidence type="ECO:0000313" key="3">
    <source>
        <dbReference type="Proteomes" id="UP000536835"/>
    </source>
</evidence>
<dbReference type="EMBL" id="JABFCX010000003">
    <property type="protein sequence ID" value="NNU16531.1"/>
    <property type="molecule type" value="Genomic_DNA"/>
</dbReference>
<keyword evidence="1" id="KW-1133">Transmembrane helix</keyword>
<dbReference type="AlphaFoldDB" id="A0A7Y3RLX9"/>
<organism evidence="2 3">
    <name type="scientific">Parvularcula mediterranea</name>
    <dbReference type="NCBI Taxonomy" id="2732508"/>
    <lineage>
        <taxon>Bacteria</taxon>
        <taxon>Pseudomonadati</taxon>
        <taxon>Pseudomonadota</taxon>
        <taxon>Alphaproteobacteria</taxon>
        <taxon>Parvularculales</taxon>
        <taxon>Parvularculaceae</taxon>
        <taxon>Parvularcula</taxon>
    </lineage>
</organism>
<keyword evidence="1" id="KW-0472">Membrane</keyword>
<accession>A0A7Y3RLX9</accession>
<reference evidence="2 3" key="1">
    <citation type="submission" date="2020-05" db="EMBL/GenBank/DDBJ databases">
        <title>Parvularcula mediterraneae sp. nov., isolated from polypropylene straw from shallow seawater of the seashore of Laganas in Zakynthos island, Greece.</title>
        <authorList>
            <person name="Szabo I."/>
            <person name="Al-Omari J."/>
            <person name="Rado J."/>
            <person name="Szerdahelyi G.S."/>
        </authorList>
    </citation>
    <scope>NUCLEOTIDE SEQUENCE [LARGE SCALE GENOMIC DNA]</scope>
    <source>
        <strain evidence="2 3">ZS-1/3</strain>
    </source>
</reference>
<feature type="transmembrane region" description="Helical" evidence="1">
    <location>
        <begin position="12"/>
        <end position="33"/>
    </location>
</feature>
<keyword evidence="3" id="KW-1185">Reference proteome</keyword>
<name>A0A7Y3RLX9_9PROT</name>
<gene>
    <name evidence="2" type="ORF">HK107_09385</name>
</gene>
<comment type="caution">
    <text evidence="2">The sequence shown here is derived from an EMBL/GenBank/DDBJ whole genome shotgun (WGS) entry which is preliminary data.</text>
</comment>
<keyword evidence="1" id="KW-0812">Transmembrane</keyword>
<evidence type="ECO:0000256" key="1">
    <source>
        <dbReference type="SAM" id="Phobius"/>
    </source>
</evidence>
<dbReference type="RefSeq" id="WP_173199078.1">
    <property type="nucleotide sequence ID" value="NZ_JABFCX010000003.1"/>
</dbReference>
<evidence type="ECO:0000313" key="2">
    <source>
        <dbReference type="EMBL" id="NNU16531.1"/>
    </source>
</evidence>
<sequence length="255" mass="29315">MILRRVMEHVRTQNWFAVGIDFVIVVVGVFLGIQIGNWNEARVSHVQEAEYLEQLRDEIASNAHMARIQAQFVDRVVEGGRSGLQFLESDEPCTSDCERLVIDLFHASQVWGTGFFREKYQETNRRGIPSHEPLRLNVQSVYSYIVGWDTVNATPPPYREQVRGYIPVDAMTLLWQDCYEVLDMANEVLTYGCEDALSEIDLSSALSAMQADRELEHSLRYWVGQNEYARLNYPELIERAEASVDAINQHLERGE</sequence>
<proteinExistence type="predicted"/>